<evidence type="ECO:0000313" key="2">
    <source>
        <dbReference type="Proteomes" id="UP000006426"/>
    </source>
</evidence>
<dbReference type="Proteomes" id="UP000006426">
    <property type="component" value="Plasmid pmppla107"/>
</dbReference>
<gene>
    <name evidence="1" type="ORF">PLA107_032685</name>
</gene>
<reference evidence="1 2" key="1">
    <citation type="journal article" date="2011" name="PLoS Pathog.">
        <title>Dynamic evolution of pathogenicity revealed by sequencing and comparative genomics of 19 Pseudomonas syringae isolates.</title>
        <authorList>
            <person name="Baltrus D.A."/>
            <person name="Nishimura M.T."/>
            <person name="Romanchuk A."/>
            <person name="Chang J.H."/>
            <person name="Mukhtar M.S."/>
            <person name="Cherkis K."/>
            <person name="Roach J."/>
            <person name="Grant S.R."/>
            <person name="Jones C.D."/>
            <person name="Dangl J.L."/>
        </authorList>
    </citation>
    <scope>NUCLEOTIDE SEQUENCE [LARGE SCALE GENOMIC DNA]</scope>
    <source>
        <strain evidence="1 2">M301315</strain>
    </source>
</reference>
<protein>
    <submittedName>
        <fullName evidence="1">Uncharacterized protein</fullName>
    </submittedName>
</protein>
<organism evidence="1 2">
    <name type="scientific">Pseudomonas amygdali pv. lachrymans str. M301315</name>
    <dbReference type="NCBI Taxonomy" id="629260"/>
    <lineage>
        <taxon>Bacteria</taxon>
        <taxon>Pseudomonadati</taxon>
        <taxon>Pseudomonadota</taxon>
        <taxon>Gammaproteobacteria</taxon>
        <taxon>Pseudomonadales</taxon>
        <taxon>Pseudomonadaceae</taxon>
        <taxon>Pseudomonas</taxon>
        <taxon>Pseudomonas amygdali</taxon>
    </lineage>
</organism>
<geneLocation type="plasmid" evidence="2">
    <name>pmppla107</name>
</geneLocation>
<sequence length="380" mass="44297">MNFLEEQHDMRRTMDYLVECILAHDEQQFESFLSTYKLYRSVLAQEGRFDLIQDGQLGPDRIRLACNRALRRGIANKNLMPESILKSCMKVAIFHHGVLKAVHEHYPSLHGDIVDHFRQRPMEILPLLQPHFRDDGAWVFEHLEKKDPDLLTQLVQFNLPFLQEIDGYGFDRIIPILYYIDDKPLVSRFLEQWQADILKSWKDHADNLGQVLDTRTINVITQHGTPELRRKLWNPLTYKGIYQDYTPIRDIPLGFSQAEITDWLRTGYQHATFIFSLALENQHFDLKSLSAALVEGYDKKRDWAVKGLHHAWETIRHKGDVVSEEHLIAVLEATTEALRGHPMEEVGLYVIAEDFGKHTVMKTRLGRDRSDLFFGQDLGL</sequence>
<dbReference type="AlphaFoldDB" id="A0AAD0PWE2"/>
<dbReference type="GeneID" id="39473750"/>
<evidence type="ECO:0000313" key="1">
    <source>
        <dbReference type="EMBL" id="AXH59985.1"/>
    </source>
</evidence>
<proteinExistence type="predicted"/>
<name>A0AAD0PWE2_PSEAV</name>
<dbReference type="RefSeq" id="WP_005741691.1">
    <property type="nucleotide sequence ID" value="NZ_CP031226.1"/>
</dbReference>
<accession>A0AAD0PWE2</accession>
<dbReference type="EMBL" id="CP031226">
    <property type="protein sequence ID" value="AXH59985.1"/>
    <property type="molecule type" value="Genomic_DNA"/>
</dbReference>
<keyword evidence="1" id="KW-0614">Plasmid</keyword>